<dbReference type="GO" id="GO:0016805">
    <property type="term" value="F:dipeptidase activity"/>
    <property type="evidence" value="ECO:0007669"/>
    <property type="project" value="InterPro"/>
</dbReference>
<dbReference type="Pfam" id="PF10294">
    <property type="entry name" value="Methyltransf_16"/>
    <property type="match status" value="1"/>
</dbReference>
<reference evidence="2 3" key="1">
    <citation type="submission" date="2018-08" db="EMBL/GenBank/DDBJ databases">
        <title>Aphanomyces genome sequencing and annotation.</title>
        <authorList>
            <person name="Minardi D."/>
            <person name="Oidtmann B."/>
            <person name="Van Der Giezen M."/>
            <person name="Studholme D.J."/>
        </authorList>
    </citation>
    <scope>NUCLEOTIDE SEQUENCE [LARGE SCALE GENOMIC DNA]</scope>
    <source>
        <strain evidence="2 3">Kv</strain>
    </source>
</reference>
<organism evidence="2 3">
    <name type="scientific">Aphanomyces astaci</name>
    <name type="common">Crayfish plague agent</name>
    <dbReference type="NCBI Taxonomy" id="112090"/>
    <lineage>
        <taxon>Eukaryota</taxon>
        <taxon>Sar</taxon>
        <taxon>Stramenopiles</taxon>
        <taxon>Oomycota</taxon>
        <taxon>Saprolegniomycetes</taxon>
        <taxon>Saprolegniales</taxon>
        <taxon>Verrucalvaceae</taxon>
        <taxon>Aphanomyces</taxon>
    </lineage>
</organism>
<dbReference type="GO" id="GO:0070004">
    <property type="term" value="F:cysteine-type exopeptidase activity"/>
    <property type="evidence" value="ECO:0007669"/>
    <property type="project" value="InterPro"/>
</dbReference>
<evidence type="ECO:0000313" key="2">
    <source>
        <dbReference type="EMBL" id="RHY06730.1"/>
    </source>
</evidence>
<dbReference type="PANTHER" id="PTHR12994">
    <property type="entry name" value="SECERNIN"/>
    <property type="match status" value="1"/>
</dbReference>
<dbReference type="InterPro" id="IPR029063">
    <property type="entry name" value="SAM-dependent_MTases_sf"/>
</dbReference>
<gene>
    <name evidence="2" type="ORF">DYB36_004284</name>
</gene>
<name>A0A397AG31_APHAT</name>
<accession>A0A397AG31</accession>
<evidence type="ECO:0000313" key="3">
    <source>
        <dbReference type="Proteomes" id="UP000265427"/>
    </source>
</evidence>
<dbReference type="GO" id="GO:0006508">
    <property type="term" value="P:proteolysis"/>
    <property type="evidence" value="ECO:0007669"/>
    <property type="project" value="InterPro"/>
</dbReference>
<dbReference type="VEuPathDB" id="FungiDB:H257_03630"/>
<comment type="caution">
    <text evidence="2">The sequence shown here is derived from an EMBL/GenBank/DDBJ whole genome shotgun (WGS) entry which is preliminary data.</text>
</comment>
<sequence length="629" mass="69809">MMEQDLDGIGLSADALAALREFALERGITVEDDDESFDIRKEVQTALEEEKGPNEDKFTYSFGDDISIQLNGLRRDIGQTLNSTGLTLWRAGDFLSDFMFKHPHLFAGKRALEDGDDESMVLLEENCKLNGLDTDVCCQKLLWGEDLTPETQGTYDVLIGADIIYEKDYVGPLFATASHFLARSSDANIFYLAYTKRNVSIDYVLARVITKVVVRLMFNRCVACAVGTTRGPAYDPALVDRRFFNWTDTTPIAQIPQVPSTYGYIEGVYPIMNDHRVAMGESTCAAKFVSKPVSGGGRARLDIVELGRLALERTTCARDAIALMGGMAETYGYYGSFWETPSAFENAGEALTITDPTEAWMLHMLPDDTGASAIWVAQRVHDNHVAAVANRFVIREINFTDTDHFMASANVLDIAKRHGFWDGVAPFDFTDAYAGPPDVTLSSSLRVGRVLSLANKDVNVDTFADTTLFFSAKVDTLLTVQDVMRFQRDHYEGTKFDLTKGPASGPYGDPNRYEIADADVGTGHFERAIGIYEATYTFVSVLDATNRHNDHICRFGPYSPDSTIYTPVYALATAIPATLRHGSLREFDMHSAFWINALIGNYASKWYAFAHPVVSACQIQTETYALERT</sequence>
<evidence type="ECO:0000256" key="1">
    <source>
        <dbReference type="ARBA" id="ARBA00005705"/>
    </source>
</evidence>
<comment type="similarity">
    <text evidence="1">Belongs to the peptidase C69 family. Secernin subfamily.</text>
</comment>
<protein>
    <submittedName>
        <fullName evidence="2">Uncharacterized protein</fullName>
    </submittedName>
</protein>
<dbReference type="Pfam" id="PF03577">
    <property type="entry name" value="Peptidase_C69"/>
    <property type="match status" value="1"/>
</dbReference>
<dbReference type="Proteomes" id="UP000265427">
    <property type="component" value="Unassembled WGS sequence"/>
</dbReference>
<dbReference type="VEuPathDB" id="FungiDB:H257_03631"/>
<dbReference type="InterPro" id="IPR019410">
    <property type="entry name" value="Methyltransf_16"/>
</dbReference>
<dbReference type="AlphaFoldDB" id="A0A397AG31"/>
<dbReference type="InterPro" id="IPR005322">
    <property type="entry name" value="Peptidase_C69"/>
</dbReference>
<dbReference type="Gene3D" id="3.40.50.150">
    <property type="entry name" value="Vaccinia Virus protein VP39"/>
    <property type="match status" value="1"/>
</dbReference>
<dbReference type="EMBL" id="QUSZ01006160">
    <property type="protein sequence ID" value="RHY06730.1"/>
    <property type="molecule type" value="Genomic_DNA"/>
</dbReference>
<dbReference type="PANTHER" id="PTHR12994:SF17">
    <property type="entry name" value="LD30995P"/>
    <property type="match status" value="1"/>
</dbReference>
<proteinExistence type="inferred from homology"/>